<proteinExistence type="predicted"/>
<dbReference type="Proteomes" id="UP000198403">
    <property type="component" value="Unassembled WGS sequence"/>
</dbReference>
<evidence type="ECO:0000259" key="2">
    <source>
        <dbReference type="Pfam" id="PF07929"/>
    </source>
</evidence>
<dbReference type="OrthoDB" id="9816539at2"/>
<evidence type="ECO:0000313" key="4">
    <source>
        <dbReference type="Proteomes" id="UP000198403"/>
    </source>
</evidence>
<gene>
    <name evidence="3" type="ORF">SAMN06272737_1087</name>
</gene>
<dbReference type="Gene3D" id="3.10.290.30">
    <property type="entry name" value="MM3350-like"/>
    <property type="match status" value="1"/>
</dbReference>
<name>A0A238WGH9_9ACTN</name>
<dbReference type="SUPFAM" id="SSF159941">
    <property type="entry name" value="MM3350-like"/>
    <property type="match status" value="1"/>
</dbReference>
<reference evidence="3 4" key="1">
    <citation type="submission" date="2017-06" db="EMBL/GenBank/DDBJ databases">
        <authorList>
            <person name="Kim H.J."/>
            <person name="Triplett B.A."/>
        </authorList>
    </citation>
    <scope>NUCLEOTIDE SEQUENCE [LARGE SCALE GENOMIC DNA]</scope>
    <source>
        <strain evidence="3 4">DSM 44272</strain>
    </source>
</reference>
<keyword evidence="4" id="KW-1185">Reference proteome</keyword>
<dbReference type="Pfam" id="PF07929">
    <property type="entry name" value="PRiA4_ORF3"/>
    <property type="match status" value="1"/>
</dbReference>
<organism evidence="3 4">
    <name type="scientific">Blastococcus mobilis</name>
    <dbReference type="NCBI Taxonomy" id="1938746"/>
    <lineage>
        <taxon>Bacteria</taxon>
        <taxon>Bacillati</taxon>
        <taxon>Actinomycetota</taxon>
        <taxon>Actinomycetes</taxon>
        <taxon>Geodermatophilales</taxon>
        <taxon>Geodermatophilaceae</taxon>
        <taxon>Blastococcus</taxon>
    </lineage>
</organism>
<dbReference type="InterPro" id="IPR024047">
    <property type="entry name" value="MM3350-like_sf"/>
</dbReference>
<evidence type="ECO:0000313" key="3">
    <source>
        <dbReference type="EMBL" id="SNR45692.1"/>
    </source>
</evidence>
<dbReference type="RefSeq" id="WP_141137451.1">
    <property type="nucleotide sequence ID" value="NZ_FZNO01000008.1"/>
</dbReference>
<dbReference type="AlphaFoldDB" id="A0A238WGH9"/>
<feature type="region of interest" description="Disordered" evidence="1">
    <location>
        <begin position="1"/>
        <end position="20"/>
    </location>
</feature>
<dbReference type="PANTHER" id="PTHR41878:SF1">
    <property type="entry name" value="TNPR PROTEIN"/>
    <property type="match status" value="1"/>
</dbReference>
<evidence type="ECO:0000256" key="1">
    <source>
        <dbReference type="SAM" id="MobiDB-lite"/>
    </source>
</evidence>
<feature type="domain" description="Plasmid pRiA4b Orf3-like" evidence="2">
    <location>
        <begin position="404"/>
        <end position="584"/>
    </location>
</feature>
<accession>A0A238WGH9</accession>
<sequence>MPKKRRRPRKPRMPDHGGPRRLHAVRTATADLAGMRGPFLAWLGAHGLPAHIDPAALWDEVVVTVDLAVTRAGLTDLRSWTARQIDTLAEHADADESEALTTLPLLLAFLGDTGRWSATTAQLDAAISAAEEATSPVPEVLAELADVHVDPETENAALRALPAVERAEALLRFVLPRRPVTTTGALRRADIAAAADLVGVDLDGRTPRSMWDVPQLADIWAAMQQVGLLVVTPSEATVSPVAHGWLTGNAEQARQARLLVAGGYLAQLLDARPEAPWEADPLDTVLPALATAAVGHPVPTAQVLGDLDALLDGLPPGGTAVPQPGVGLDARLMRTLVALPARALVQQLTAEGFLEVSDTITAAPGLQRVLARVTAAMLGAQQQFDSIHRGSPDLPAPDPDLAGQAYRLRIELADASPPVWREVLVDPGIPLDELHEVIQVLFEWEDAHLHEFTVVGPGRQTVRFGPQDDDGWMPRDESVVDESRVRLSQVIGPRRGKLRYLYDFGDGWEHLITVVGREPASGSSPPRCTAGAGAAPHEDSGGVWGWTDKVQAARDPRHPEYADIRDWLGLQDGETLDAGAFDLTEVDQRLAALRR</sequence>
<protein>
    <submittedName>
        <fullName evidence="3">PRiA4b ORF-3-like protein</fullName>
    </submittedName>
</protein>
<dbReference type="InterPro" id="IPR012912">
    <property type="entry name" value="Plasmid_pRiA4b_Orf3-like"/>
</dbReference>
<dbReference type="EMBL" id="FZNO01000008">
    <property type="protein sequence ID" value="SNR45692.1"/>
    <property type="molecule type" value="Genomic_DNA"/>
</dbReference>
<feature type="region of interest" description="Disordered" evidence="1">
    <location>
        <begin position="518"/>
        <end position="543"/>
    </location>
</feature>
<dbReference type="PANTHER" id="PTHR41878">
    <property type="entry name" value="LEXA REPRESSOR-RELATED"/>
    <property type="match status" value="1"/>
</dbReference>
<feature type="compositionally biased region" description="Basic residues" evidence="1">
    <location>
        <begin position="1"/>
        <end position="11"/>
    </location>
</feature>